<protein>
    <submittedName>
        <fullName evidence="1">Uncharacterized protein</fullName>
    </submittedName>
</protein>
<name>B4VTI4_9CYAN</name>
<dbReference type="Proteomes" id="UP000003835">
    <property type="component" value="Unassembled WGS sequence"/>
</dbReference>
<dbReference type="HOGENOM" id="CLU_3042300_0_0_3"/>
<dbReference type="EMBL" id="DS989852">
    <property type="protein sequence ID" value="EDX74536.1"/>
    <property type="molecule type" value="Genomic_DNA"/>
</dbReference>
<proteinExistence type="predicted"/>
<evidence type="ECO:0000313" key="2">
    <source>
        <dbReference type="Proteomes" id="UP000003835"/>
    </source>
</evidence>
<reference evidence="1 2" key="1">
    <citation type="submission" date="2008-07" db="EMBL/GenBank/DDBJ databases">
        <authorList>
            <person name="Tandeau de Marsac N."/>
            <person name="Ferriera S."/>
            <person name="Johnson J."/>
            <person name="Kravitz S."/>
            <person name="Beeson K."/>
            <person name="Sutton G."/>
            <person name="Rogers Y.-H."/>
            <person name="Friedman R."/>
            <person name="Frazier M."/>
            <person name="Venter J.C."/>
        </authorList>
    </citation>
    <scope>NUCLEOTIDE SEQUENCE [LARGE SCALE GENOMIC DNA]</scope>
    <source>
        <strain evidence="1 2">PCC 7420</strain>
    </source>
</reference>
<dbReference type="STRING" id="118168.MC7420_6014"/>
<evidence type="ECO:0000313" key="1">
    <source>
        <dbReference type="EMBL" id="EDX74536.1"/>
    </source>
</evidence>
<dbReference type="AlphaFoldDB" id="B4VTI4"/>
<organism evidence="1 2">
    <name type="scientific">Coleofasciculus chthonoplastes PCC 7420</name>
    <dbReference type="NCBI Taxonomy" id="118168"/>
    <lineage>
        <taxon>Bacteria</taxon>
        <taxon>Bacillati</taxon>
        <taxon>Cyanobacteriota</taxon>
        <taxon>Cyanophyceae</taxon>
        <taxon>Coleofasciculales</taxon>
        <taxon>Coleofasciculaceae</taxon>
        <taxon>Coleofasciculus</taxon>
    </lineage>
</organism>
<keyword evidence="2" id="KW-1185">Reference proteome</keyword>
<accession>B4VTI4</accession>
<sequence>MPSQVLHDFKCIEIYRILAPTSLTLQDLGFLLPGFRIQEIIRAYQLRFLCALYR</sequence>
<gene>
    <name evidence="1" type="ORF">MC7420_6014</name>
</gene>